<keyword evidence="3" id="KW-1185">Reference proteome</keyword>
<proteinExistence type="predicted"/>
<feature type="transmembrane region" description="Helical" evidence="1">
    <location>
        <begin position="7"/>
        <end position="26"/>
    </location>
</feature>
<protein>
    <recommendedName>
        <fullName evidence="4">DUF4199 domain-containing protein</fullName>
    </recommendedName>
</protein>
<keyword evidence="1" id="KW-0472">Membrane</keyword>
<evidence type="ECO:0008006" key="4">
    <source>
        <dbReference type="Google" id="ProtNLM"/>
    </source>
</evidence>
<evidence type="ECO:0000313" key="2">
    <source>
        <dbReference type="EMBL" id="SEK80082.1"/>
    </source>
</evidence>
<accession>A0A1H7JZZ0</accession>
<dbReference type="Proteomes" id="UP000198916">
    <property type="component" value="Unassembled WGS sequence"/>
</dbReference>
<evidence type="ECO:0000256" key="1">
    <source>
        <dbReference type="SAM" id="Phobius"/>
    </source>
</evidence>
<feature type="transmembrane region" description="Helical" evidence="1">
    <location>
        <begin position="76"/>
        <end position="96"/>
    </location>
</feature>
<keyword evidence="1" id="KW-1133">Transmembrane helix</keyword>
<dbReference type="EMBL" id="FNZR01000002">
    <property type="protein sequence ID" value="SEK80082.1"/>
    <property type="molecule type" value="Genomic_DNA"/>
</dbReference>
<feature type="transmembrane region" description="Helical" evidence="1">
    <location>
        <begin position="38"/>
        <end position="55"/>
    </location>
</feature>
<dbReference type="OrthoDB" id="6384283at2"/>
<sequence>MKRTAIVFGLISGVIITAMMVYGVYLCYHKEDFKGNTTMGYTAMVVAFSFIFVGIRNYRNKYLGGFISFGKAFKTGLFIALVASTIYVLVWLVYYYGFIPDFMDKYAGYVLRTAEAEGATPAELAAKTEEMATFKELYKSPVMVVLITYAEVLPLGLIIALFSALVLKRKQD</sequence>
<gene>
    <name evidence="2" type="ORF">SAMN05421740_102734</name>
</gene>
<feature type="transmembrane region" description="Helical" evidence="1">
    <location>
        <begin position="142"/>
        <end position="167"/>
    </location>
</feature>
<dbReference type="RefSeq" id="WP_090604144.1">
    <property type="nucleotide sequence ID" value="NZ_FNZR01000002.1"/>
</dbReference>
<reference evidence="3" key="1">
    <citation type="submission" date="2016-10" db="EMBL/GenBank/DDBJ databases">
        <authorList>
            <person name="Varghese N."/>
            <person name="Submissions S."/>
        </authorList>
    </citation>
    <scope>NUCLEOTIDE SEQUENCE [LARGE SCALE GENOMIC DNA]</scope>
    <source>
        <strain evidence="3">Jip14</strain>
    </source>
</reference>
<evidence type="ECO:0000313" key="3">
    <source>
        <dbReference type="Proteomes" id="UP000198916"/>
    </source>
</evidence>
<dbReference type="AlphaFoldDB" id="A0A1H7JZZ0"/>
<dbReference type="Pfam" id="PF13858">
    <property type="entry name" value="DUF4199"/>
    <property type="match status" value="1"/>
</dbReference>
<dbReference type="STRING" id="332977.SAMN05421740_102734"/>
<dbReference type="InterPro" id="IPR025250">
    <property type="entry name" value="DUF4199"/>
</dbReference>
<name>A0A1H7JZZ0_9SPHI</name>
<keyword evidence="1" id="KW-0812">Transmembrane</keyword>
<organism evidence="2 3">
    <name type="scientific">Parapedobacter koreensis</name>
    <dbReference type="NCBI Taxonomy" id="332977"/>
    <lineage>
        <taxon>Bacteria</taxon>
        <taxon>Pseudomonadati</taxon>
        <taxon>Bacteroidota</taxon>
        <taxon>Sphingobacteriia</taxon>
        <taxon>Sphingobacteriales</taxon>
        <taxon>Sphingobacteriaceae</taxon>
        <taxon>Parapedobacter</taxon>
    </lineage>
</organism>